<accession>A0ABQ9CJW3</accession>
<protein>
    <submittedName>
        <fullName evidence="1">Uncharacterized protein</fullName>
    </submittedName>
</protein>
<organism evidence="1 2">
    <name type="scientific">Willisornis vidua</name>
    <name type="common">Xingu scale-backed antbird</name>
    <dbReference type="NCBI Taxonomy" id="1566151"/>
    <lineage>
        <taxon>Eukaryota</taxon>
        <taxon>Metazoa</taxon>
        <taxon>Chordata</taxon>
        <taxon>Craniata</taxon>
        <taxon>Vertebrata</taxon>
        <taxon>Euteleostomi</taxon>
        <taxon>Archelosauria</taxon>
        <taxon>Archosauria</taxon>
        <taxon>Dinosauria</taxon>
        <taxon>Saurischia</taxon>
        <taxon>Theropoda</taxon>
        <taxon>Coelurosauria</taxon>
        <taxon>Aves</taxon>
        <taxon>Neognathae</taxon>
        <taxon>Neoaves</taxon>
        <taxon>Telluraves</taxon>
        <taxon>Australaves</taxon>
        <taxon>Passeriformes</taxon>
        <taxon>Thamnophilidae</taxon>
        <taxon>Willisornis</taxon>
    </lineage>
</organism>
<gene>
    <name evidence="1" type="ORF">WISP_149493</name>
</gene>
<dbReference type="EMBL" id="WHWB01034816">
    <property type="protein sequence ID" value="KAJ7403703.1"/>
    <property type="molecule type" value="Genomic_DNA"/>
</dbReference>
<keyword evidence="2" id="KW-1185">Reference proteome</keyword>
<evidence type="ECO:0000313" key="2">
    <source>
        <dbReference type="Proteomes" id="UP001145742"/>
    </source>
</evidence>
<dbReference type="Proteomes" id="UP001145742">
    <property type="component" value="Unassembled WGS sequence"/>
</dbReference>
<name>A0ABQ9CJW3_9PASS</name>
<sequence>MPPPHQVEYKCKDANFSIYPGFSQVVPASHSSGSSSDQAAEYQELPDLSDVDMNSGIECTLSKFVDDTKLYDVVDMLEGRDILQRDLDRLERYYADKMVLAAMQDQPAEIPLDGNPNLCCINDSLQFGNFSKLAEGMLCPIIQVVNEQETMLAPVSTLTDLQLDFVTLFTSPLSYTIQTVFDLPQCPLRLHFILSVNEDIINDYVKSLFTIKINNIHSPSLFIKQVKSS</sequence>
<comment type="caution">
    <text evidence="1">The sequence shown here is derived from an EMBL/GenBank/DDBJ whole genome shotgun (WGS) entry which is preliminary data.</text>
</comment>
<evidence type="ECO:0000313" key="1">
    <source>
        <dbReference type="EMBL" id="KAJ7403703.1"/>
    </source>
</evidence>
<reference evidence="1" key="1">
    <citation type="submission" date="2019-10" db="EMBL/GenBank/DDBJ databases">
        <authorList>
            <person name="Soares A.E.R."/>
            <person name="Aleixo A."/>
            <person name="Schneider P."/>
            <person name="Miyaki C.Y."/>
            <person name="Schneider M.P."/>
            <person name="Mello C."/>
            <person name="Vasconcelos A.T.R."/>
        </authorList>
    </citation>
    <scope>NUCLEOTIDE SEQUENCE</scope>
    <source>
        <tissue evidence="1">Muscle</tissue>
    </source>
</reference>
<proteinExistence type="predicted"/>